<dbReference type="EMBL" id="SMFQ01000005">
    <property type="protein sequence ID" value="TCJ82648.1"/>
    <property type="molecule type" value="Genomic_DNA"/>
</dbReference>
<protein>
    <recommendedName>
        <fullName evidence="4">Spore coat protein U-like protein</fullName>
    </recommendedName>
</protein>
<dbReference type="Proteomes" id="UP000294887">
    <property type="component" value="Unassembled WGS sequence"/>
</dbReference>
<evidence type="ECO:0000313" key="3">
    <source>
        <dbReference type="Proteomes" id="UP000294887"/>
    </source>
</evidence>
<sequence>MIFSKKLMTVAVLMAASSIATAATDTAEIEINVTKDAYVNFIGDLAGNASKDLSVTEVNGTVTTLGNLGTESNTTGGCAINISSKNDFRLQHNVDSSLYLHQTNHYSINYSGESFTSGSAPTLNLASCNNAASPMQIATPGFASSQVQAGTYSDILTVTVTTE</sequence>
<keyword evidence="1" id="KW-0732">Signal</keyword>
<feature type="chain" id="PRO_5020180040" description="Spore coat protein U-like protein" evidence="1">
    <location>
        <begin position="23"/>
        <end position="163"/>
    </location>
</feature>
<dbReference type="AlphaFoldDB" id="A0A4R1EU71"/>
<evidence type="ECO:0000256" key="1">
    <source>
        <dbReference type="SAM" id="SignalP"/>
    </source>
</evidence>
<proteinExistence type="predicted"/>
<keyword evidence="3" id="KW-1185">Reference proteome</keyword>
<reference evidence="2 3" key="1">
    <citation type="submission" date="2019-03" db="EMBL/GenBank/DDBJ databases">
        <title>Genomic Encyclopedia of Type Strains, Phase IV (KMG-IV): sequencing the most valuable type-strain genomes for metagenomic binning, comparative biology and taxonomic classification.</title>
        <authorList>
            <person name="Goeker M."/>
        </authorList>
    </citation>
    <scope>NUCLEOTIDE SEQUENCE [LARGE SCALE GENOMIC DNA]</scope>
    <source>
        <strain evidence="2 3">DSM 24830</strain>
    </source>
</reference>
<evidence type="ECO:0008006" key="4">
    <source>
        <dbReference type="Google" id="ProtNLM"/>
    </source>
</evidence>
<comment type="caution">
    <text evidence="2">The sequence shown here is derived from an EMBL/GenBank/DDBJ whole genome shotgun (WGS) entry which is preliminary data.</text>
</comment>
<evidence type="ECO:0000313" key="2">
    <source>
        <dbReference type="EMBL" id="TCJ82648.1"/>
    </source>
</evidence>
<gene>
    <name evidence="2" type="ORF">EV695_3379</name>
</gene>
<name>A0A4R1EU71_9GAMM</name>
<accession>A0A4R1EU71</accession>
<organism evidence="2 3">
    <name type="scientific">Cocleimonas flava</name>
    <dbReference type="NCBI Taxonomy" id="634765"/>
    <lineage>
        <taxon>Bacteria</taxon>
        <taxon>Pseudomonadati</taxon>
        <taxon>Pseudomonadota</taxon>
        <taxon>Gammaproteobacteria</taxon>
        <taxon>Thiotrichales</taxon>
        <taxon>Thiotrichaceae</taxon>
        <taxon>Cocleimonas</taxon>
    </lineage>
</organism>
<feature type="signal peptide" evidence="1">
    <location>
        <begin position="1"/>
        <end position="22"/>
    </location>
</feature>
<dbReference type="RefSeq" id="WP_131907158.1">
    <property type="nucleotide sequence ID" value="NZ_BAAAFU010000007.1"/>
</dbReference>